<dbReference type="FunFam" id="3.40.630.30:FF:000047">
    <property type="entry name" value="Acetyltransferase, GNAT family"/>
    <property type="match status" value="1"/>
</dbReference>
<dbReference type="KEGG" id="mflg:ABS361_21580"/>
<dbReference type="EMBL" id="CP158568">
    <property type="protein sequence ID" value="XBY44563.1"/>
    <property type="molecule type" value="Genomic_DNA"/>
</dbReference>
<evidence type="ECO:0000313" key="2">
    <source>
        <dbReference type="EMBL" id="XBY44563.1"/>
    </source>
</evidence>
<gene>
    <name evidence="2" type="ORF">ABS361_21580</name>
</gene>
<dbReference type="InterPro" id="IPR051908">
    <property type="entry name" value="Ribosomal_N-acetyltransferase"/>
</dbReference>
<accession>A0AAU7XCF5</accession>
<dbReference type="GO" id="GO:1990189">
    <property type="term" value="F:protein N-terminal-serine acetyltransferase activity"/>
    <property type="evidence" value="ECO:0007669"/>
    <property type="project" value="TreeGrafter"/>
</dbReference>
<dbReference type="Pfam" id="PF13302">
    <property type="entry name" value="Acetyltransf_3"/>
    <property type="match status" value="1"/>
</dbReference>
<dbReference type="Gene3D" id="3.40.630.30">
    <property type="match status" value="1"/>
</dbReference>
<sequence>MDDKTIRPVGPQVDGWVERSRPVRTAKEGIHTRLEPLDVAAHGASLWRAVDGHDAVWTYLAYGPFPNEAAFIEWLKGRAELADPLYFAVVDKATGRSLGCITLMEQRPAVGVIEVGHIFFSPDLQKTPIATEAIALAGRHVFDELGYRRFEWKCDSLNAPSRAAALRFGFAFEGIFRKHLIVKGRNRDTAWFAMTDDDWPKIGAAFDAWLAPANFDGGGVQRRRLAEIRDGL</sequence>
<dbReference type="SUPFAM" id="SSF55729">
    <property type="entry name" value="Acyl-CoA N-acyltransferases (Nat)"/>
    <property type="match status" value="1"/>
</dbReference>
<dbReference type="RefSeq" id="WP_407049655.1">
    <property type="nucleotide sequence ID" value="NZ_CP158568.1"/>
</dbReference>
<dbReference type="AlphaFoldDB" id="A0AAU7XCF5"/>
<reference evidence="2" key="1">
    <citation type="submission" date="2024-06" db="EMBL/GenBank/DDBJ databases">
        <title>Methylostella associata gen. nov., sp. nov., a novel Ancalomicrobiaceae-affiliated facultatively methylotrophic bacteria that feed on methanotrophs of the genus Methylococcus.</title>
        <authorList>
            <person name="Saltykova V."/>
            <person name="Danilova O.V."/>
            <person name="Oshkin I.Y."/>
            <person name="Belova S.E."/>
            <person name="Pimenov N.V."/>
            <person name="Dedysh S.N."/>
        </authorList>
    </citation>
    <scope>NUCLEOTIDE SEQUENCE</scope>
    <source>
        <strain evidence="2">S20</strain>
    </source>
</reference>
<dbReference type="InterPro" id="IPR016181">
    <property type="entry name" value="Acyl_CoA_acyltransferase"/>
</dbReference>
<dbReference type="GO" id="GO:0008999">
    <property type="term" value="F:protein-N-terminal-alanine acetyltransferase activity"/>
    <property type="evidence" value="ECO:0007669"/>
    <property type="project" value="TreeGrafter"/>
</dbReference>
<feature type="domain" description="N-acetyltransferase" evidence="1">
    <location>
        <begin position="32"/>
        <end position="188"/>
    </location>
</feature>
<protein>
    <submittedName>
        <fullName evidence="2">GNAT family protein</fullName>
        <ecNumber evidence="2">2.-.-.-</ecNumber>
    </submittedName>
</protein>
<evidence type="ECO:0000259" key="1">
    <source>
        <dbReference type="PROSITE" id="PS51186"/>
    </source>
</evidence>
<keyword evidence="2" id="KW-0808">Transferase</keyword>
<dbReference type="EC" id="2.-.-.-" evidence="2"/>
<dbReference type="InterPro" id="IPR000182">
    <property type="entry name" value="GNAT_dom"/>
</dbReference>
<organism evidence="2">
    <name type="scientific">Methyloraptor flagellatus</name>
    <dbReference type="NCBI Taxonomy" id="3162530"/>
    <lineage>
        <taxon>Bacteria</taxon>
        <taxon>Pseudomonadati</taxon>
        <taxon>Pseudomonadota</taxon>
        <taxon>Alphaproteobacteria</taxon>
        <taxon>Hyphomicrobiales</taxon>
        <taxon>Ancalomicrobiaceae</taxon>
        <taxon>Methyloraptor</taxon>
    </lineage>
</organism>
<dbReference type="PROSITE" id="PS51186">
    <property type="entry name" value="GNAT"/>
    <property type="match status" value="1"/>
</dbReference>
<name>A0AAU7XCF5_9HYPH</name>
<dbReference type="PANTHER" id="PTHR43441">
    <property type="entry name" value="RIBOSOMAL-PROTEIN-SERINE ACETYLTRANSFERASE"/>
    <property type="match status" value="1"/>
</dbReference>
<proteinExistence type="predicted"/>
<dbReference type="PANTHER" id="PTHR43441:SF2">
    <property type="entry name" value="FAMILY ACETYLTRANSFERASE, PUTATIVE (AFU_ORTHOLOGUE AFUA_7G00850)-RELATED"/>
    <property type="match status" value="1"/>
</dbReference>